<protein>
    <submittedName>
        <fullName evidence="1">Uncharacterized protein</fullName>
    </submittedName>
</protein>
<evidence type="ECO:0000313" key="1">
    <source>
        <dbReference type="EMBL" id="KAJ8880182.1"/>
    </source>
</evidence>
<comment type="caution">
    <text evidence="1">The sequence shown here is derived from an EMBL/GenBank/DDBJ whole genome shotgun (WGS) entry which is preliminary data.</text>
</comment>
<sequence>MMMAGRDLNPFALPTLVQSGYPSGPTQLHCFCMDGDVVVDGRFLAGRVYGGPQHTLPRGPEFLLVGLPWNVEIKAVLGSSTRPGARAGIPAAIWAAMEDSYYTTAVYLLAFGTLGGCAVRERVSTSRMYNQDGGVLFDFLINSLQVVATGSALRSETATQRNILEVELNLDFREAGSDREQSVQGSRLTRVLRCRAPCPPANPLRLQGRKIMQGDMHHGKEGLGSHGLHFGAMTTSLSVLRASLNYEEQGKTAKRDLYTALVRHLPLPVLFLAPPAVNTAVVGRGQLAYMAQSSDTHKTPYDPVKRCRERKINIKASERVNVDVFTQNKRPCPQHSQTPFSFAMGRGGVVGRLLASHQGDQGSIPDEVAPGPPHVAIMPDDAASRRVFSGISRLPCLIDLETGILVMMCSGERDCRRMGSTSGVERLRRRDLWHLVPEAIAGNSR</sequence>
<keyword evidence="2" id="KW-1185">Reference proteome</keyword>
<dbReference type="EMBL" id="JARBHB010000006">
    <property type="protein sequence ID" value="KAJ8880182.1"/>
    <property type="molecule type" value="Genomic_DNA"/>
</dbReference>
<organism evidence="1 2">
    <name type="scientific">Dryococelus australis</name>
    <dbReference type="NCBI Taxonomy" id="614101"/>
    <lineage>
        <taxon>Eukaryota</taxon>
        <taxon>Metazoa</taxon>
        <taxon>Ecdysozoa</taxon>
        <taxon>Arthropoda</taxon>
        <taxon>Hexapoda</taxon>
        <taxon>Insecta</taxon>
        <taxon>Pterygota</taxon>
        <taxon>Neoptera</taxon>
        <taxon>Polyneoptera</taxon>
        <taxon>Phasmatodea</taxon>
        <taxon>Verophasmatodea</taxon>
        <taxon>Anareolatae</taxon>
        <taxon>Phasmatidae</taxon>
        <taxon>Eurycanthinae</taxon>
        <taxon>Dryococelus</taxon>
    </lineage>
</organism>
<evidence type="ECO:0000313" key="2">
    <source>
        <dbReference type="Proteomes" id="UP001159363"/>
    </source>
</evidence>
<reference evidence="1 2" key="1">
    <citation type="submission" date="2023-02" db="EMBL/GenBank/DDBJ databases">
        <title>LHISI_Scaffold_Assembly.</title>
        <authorList>
            <person name="Stuart O.P."/>
            <person name="Cleave R."/>
            <person name="Magrath M.J.L."/>
            <person name="Mikheyev A.S."/>
        </authorList>
    </citation>
    <scope>NUCLEOTIDE SEQUENCE [LARGE SCALE GENOMIC DNA]</scope>
    <source>
        <strain evidence="1">Daus_M_001</strain>
        <tissue evidence="1">Leg muscle</tissue>
    </source>
</reference>
<gene>
    <name evidence="1" type="ORF">PR048_016648</name>
</gene>
<accession>A0ABQ9H7D8</accession>
<name>A0ABQ9H7D8_9NEOP</name>
<proteinExistence type="predicted"/>
<dbReference type="Proteomes" id="UP001159363">
    <property type="component" value="Chromosome 5"/>
</dbReference>